<dbReference type="AlphaFoldDB" id="A0A437R9E4"/>
<dbReference type="InterPro" id="IPR029787">
    <property type="entry name" value="Nucleotide_cyclase"/>
</dbReference>
<dbReference type="InterPro" id="IPR052155">
    <property type="entry name" value="Biofilm_reg_signaling"/>
</dbReference>
<dbReference type="InterPro" id="IPR043128">
    <property type="entry name" value="Rev_trsase/Diguanyl_cyclase"/>
</dbReference>
<dbReference type="SMART" id="SM00267">
    <property type="entry name" value="GGDEF"/>
    <property type="match status" value="1"/>
</dbReference>
<dbReference type="SUPFAM" id="SSF52172">
    <property type="entry name" value="CheY-like"/>
    <property type="match status" value="1"/>
</dbReference>
<dbReference type="OrthoDB" id="9813903at2"/>
<dbReference type="Gene3D" id="3.40.50.2300">
    <property type="match status" value="1"/>
</dbReference>
<evidence type="ECO:0000259" key="4">
    <source>
        <dbReference type="PROSITE" id="PS50110"/>
    </source>
</evidence>
<dbReference type="CDD" id="cd01949">
    <property type="entry name" value="GGDEF"/>
    <property type="match status" value="1"/>
</dbReference>
<dbReference type="SMART" id="SM00448">
    <property type="entry name" value="REC"/>
    <property type="match status" value="1"/>
</dbReference>
<organism evidence="8 9">
    <name type="scientific">Rubrivivax rivuli</name>
    <dbReference type="NCBI Taxonomy" id="1862385"/>
    <lineage>
        <taxon>Bacteria</taxon>
        <taxon>Pseudomonadati</taxon>
        <taxon>Pseudomonadota</taxon>
        <taxon>Betaproteobacteria</taxon>
        <taxon>Burkholderiales</taxon>
        <taxon>Sphaerotilaceae</taxon>
        <taxon>Rubrivivax</taxon>
    </lineage>
</organism>
<dbReference type="PANTHER" id="PTHR44757">
    <property type="entry name" value="DIGUANYLATE CYCLASE DGCP"/>
    <property type="match status" value="1"/>
</dbReference>
<dbReference type="PROSITE" id="PS50110">
    <property type="entry name" value="RESPONSE_REGULATORY"/>
    <property type="match status" value="1"/>
</dbReference>
<dbReference type="SUPFAM" id="SSF55785">
    <property type="entry name" value="PYP-like sensor domain (PAS domain)"/>
    <property type="match status" value="1"/>
</dbReference>
<dbReference type="InterPro" id="IPR035919">
    <property type="entry name" value="EAL_sf"/>
</dbReference>
<dbReference type="GO" id="GO:0000160">
    <property type="term" value="P:phosphorelay signal transduction system"/>
    <property type="evidence" value="ECO:0007669"/>
    <property type="project" value="InterPro"/>
</dbReference>
<proteinExistence type="predicted"/>
<evidence type="ECO:0000313" key="9">
    <source>
        <dbReference type="Proteomes" id="UP000285575"/>
    </source>
</evidence>
<evidence type="ECO:0000259" key="6">
    <source>
        <dbReference type="PROSITE" id="PS50883"/>
    </source>
</evidence>
<evidence type="ECO:0000313" key="8">
    <source>
        <dbReference type="EMBL" id="RVU43352.1"/>
    </source>
</evidence>
<dbReference type="InterPro" id="IPR000700">
    <property type="entry name" value="PAS-assoc_C"/>
</dbReference>
<dbReference type="Pfam" id="PF00563">
    <property type="entry name" value="EAL"/>
    <property type="match status" value="1"/>
</dbReference>
<dbReference type="SUPFAM" id="SSF55073">
    <property type="entry name" value="Nucleotide cyclase"/>
    <property type="match status" value="1"/>
</dbReference>
<feature type="region of interest" description="Disordered" evidence="3">
    <location>
        <begin position="33"/>
        <end position="64"/>
    </location>
</feature>
<protein>
    <submittedName>
        <fullName evidence="8">EAL domain-containing protein</fullName>
    </submittedName>
</protein>
<dbReference type="InterPro" id="IPR000160">
    <property type="entry name" value="GGDEF_dom"/>
</dbReference>
<dbReference type="SMART" id="SM00052">
    <property type="entry name" value="EAL"/>
    <property type="match status" value="1"/>
</dbReference>
<dbReference type="CDD" id="cd01948">
    <property type="entry name" value="EAL"/>
    <property type="match status" value="1"/>
</dbReference>
<dbReference type="Gene3D" id="3.20.20.450">
    <property type="entry name" value="EAL domain"/>
    <property type="match status" value="1"/>
</dbReference>
<dbReference type="PANTHER" id="PTHR44757:SF2">
    <property type="entry name" value="BIOFILM ARCHITECTURE MAINTENANCE PROTEIN MBAA"/>
    <property type="match status" value="1"/>
</dbReference>
<dbReference type="CDD" id="cd17569">
    <property type="entry name" value="REC_HupR-like"/>
    <property type="match status" value="1"/>
</dbReference>
<dbReference type="InterPro" id="IPR001633">
    <property type="entry name" value="EAL_dom"/>
</dbReference>
<feature type="domain" description="Response regulatory" evidence="4">
    <location>
        <begin position="652"/>
        <end position="767"/>
    </location>
</feature>
<keyword evidence="1" id="KW-0597">Phosphoprotein</keyword>
<dbReference type="Gene3D" id="3.30.450.20">
    <property type="entry name" value="PAS domain"/>
    <property type="match status" value="1"/>
</dbReference>
<evidence type="ECO:0000256" key="1">
    <source>
        <dbReference type="PROSITE-ProRule" id="PRU00169"/>
    </source>
</evidence>
<feature type="coiled-coil region" evidence="2">
    <location>
        <begin position="769"/>
        <end position="796"/>
    </location>
</feature>
<evidence type="ECO:0000256" key="2">
    <source>
        <dbReference type="SAM" id="Coils"/>
    </source>
</evidence>
<evidence type="ECO:0000256" key="3">
    <source>
        <dbReference type="SAM" id="MobiDB-lite"/>
    </source>
</evidence>
<dbReference type="Proteomes" id="UP000285575">
    <property type="component" value="Unassembled WGS sequence"/>
</dbReference>
<feature type="modified residue" description="4-aspartylphosphate" evidence="1">
    <location>
        <position position="701"/>
    </location>
</feature>
<reference evidence="8 9" key="1">
    <citation type="submission" date="2019-01" db="EMBL/GenBank/DDBJ databases">
        <authorList>
            <person name="Chen W.-M."/>
        </authorList>
    </citation>
    <scope>NUCLEOTIDE SEQUENCE [LARGE SCALE GENOMIC DNA]</scope>
    <source>
        <strain evidence="8 9">KYPY4</strain>
    </source>
</reference>
<feature type="domain" description="PAC" evidence="5">
    <location>
        <begin position="152"/>
        <end position="205"/>
    </location>
</feature>
<dbReference type="InterPro" id="IPR001789">
    <property type="entry name" value="Sig_transdc_resp-reg_receiver"/>
</dbReference>
<dbReference type="PROSITE" id="PS50113">
    <property type="entry name" value="PAC"/>
    <property type="match status" value="1"/>
</dbReference>
<dbReference type="PROSITE" id="PS50887">
    <property type="entry name" value="GGDEF"/>
    <property type="match status" value="1"/>
</dbReference>
<keyword evidence="2" id="KW-0175">Coiled coil</keyword>
<sequence length="913" mass="98017">MGAGPSRRSSALNVKNAHLSSYKNDINASTAGAAGGLGTRCAAGSPMTSPDSALPPPPDTAPGALHAMQAQQQEPLWNAQMLERTEKLCRSGSFEIELPSGRLMMSAGLRELVGLQGEQTPEGGLNALSWVSPDERAYVAVIWRSATPDEPFEFEHRLVCTDGRRLVVLHRGVVHEVPGKSGRLRGVGMLQDITAQREAEQRLQQAMNHNEVTGLPNRAALLDHLDAAAHAARWSAGCFSVLALEVPRIAEVKASMGFGAGDTLSMALASRLAAACGPGEWVAHLGEGEFALMLEHAARPDPASLRARAEALCLQMDAPVRLGATDVFPSSRVGIARFPDDADEPAVLLERAQTARMGTNAAAPLGFFEPESSAQVVRALQLEAGLRRAVEDPEAGGQLQLLYQPQVDLSDGRIRGVEALLRWHDPVLGDVPPAEFLPVAERAGLSGAIGEFVMRRACAQAAAWQRAGLPRVRVCVNLSSAQLQRPDLAAHVQGILRATGADPSGLGLELTEGLAIADMSHASAVLRALRAQGIEIALDDFGTGYSSLGALRSLPLDLVKVDRSFVQDVTSAAHDVSVTRAIITMAHGLQLRVLAEGVETESQLSLLGANTCDLIQGRWFSPPVSADEVARMLREGRRLPERFVTRVRRGHTVLLVDDEENILSALKRLLRRDGYHILTASSAAEGLQRLAETEVDVIVSDQRMPGMSGVEFLRRAKELYPHTVRMVLSGYTELQSIIDAVNEGAIYRFLTKPWDDQHLRAHVAEAVRHKDMVDENRRLARQVETANADLAAVNARLAQSAAQQREHADLMALIAGSLRDVLDELPAAVIGIDPEGLVAFVNRKAEHSWPEAASLLGQSAATLPCMGFTEMGEGVCHASAGGHEHVVRVRPLRHGGLEGGRLVMLTPLGEETL</sequence>
<name>A0A437R9E4_9BURK</name>
<keyword evidence="9" id="KW-1185">Reference proteome</keyword>
<dbReference type="SUPFAM" id="SSF141868">
    <property type="entry name" value="EAL domain-like"/>
    <property type="match status" value="1"/>
</dbReference>
<comment type="caution">
    <text evidence="8">The sequence shown here is derived from an EMBL/GenBank/DDBJ whole genome shotgun (WGS) entry which is preliminary data.</text>
</comment>
<dbReference type="Gene3D" id="3.30.70.270">
    <property type="match status" value="1"/>
</dbReference>
<feature type="domain" description="GGDEF" evidence="7">
    <location>
        <begin position="237"/>
        <end position="370"/>
    </location>
</feature>
<dbReference type="PROSITE" id="PS50883">
    <property type="entry name" value="EAL"/>
    <property type="match status" value="1"/>
</dbReference>
<dbReference type="Pfam" id="PF00990">
    <property type="entry name" value="GGDEF"/>
    <property type="match status" value="1"/>
</dbReference>
<accession>A0A437R9E4</accession>
<evidence type="ECO:0000259" key="7">
    <source>
        <dbReference type="PROSITE" id="PS50887"/>
    </source>
</evidence>
<dbReference type="InterPro" id="IPR035965">
    <property type="entry name" value="PAS-like_dom_sf"/>
</dbReference>
<feature type="domain" description="EAL" evidence="6">
    <location>
        <begin position="379"/>
        <end position="637"/>
    </location>
</feature>
<dbReference type="EMBL" id="SACR01000007">
    <property type="protein sequence ID" value="RVU43352.1"/>
    <property type="molecule type" value="Genomic_DNA"/>
</dbReference>
<evidence type="ECO:0000259" key="5">
    <source>
        <dbReference type="PROSITE" id="PS50113"/>
    </source>
</evidence>
<dbReference type="InterPro" id="IPR011006">
    <property type="entry name" value="CheY-like_superfamily"/>
</dbReference>
<dbReference type="Pfam" id="PF00072">
    <property type="entry name" value="Response_reg"/>
    <property type="match status" value="1"/>
</dbReference>
<gene>
    <name evidence="8" type="ORF">EOE66_20630</name>
</gene>